<evidence type="ECO:0000313" key="1">
    <source>
        <dbReference type="EMBL" id="OWP63943.1"/>
    </source>
</evidence>
<organism evidence="1 2">
    <name type="scientific">Hymenobacter amundsenii</name>
    <dbReference type="NCBI Taxonomy" id="2006685"/>
    <lineage>
        <taxon>Bacteria</taxon>
        <taxon>Pseudomonadati</taxon>
        <taxon>Bacteroidota</taxon>
        <taxon>Cytophagia</taxon>
        <taxon>Cytophagales</taxon>
        <taxon>Hymenobacteraceae</taxon>
        <taxon>Hymenobacter</taxon>
    </lineage>
</organism>
<accession>A0A246FMJ3</accession>
<comment type="caution">
    <text evidence="1">The sequence shown here is derived from an EMBL/GenBank/DDBJ whole genome shotgun (WGS) entry which is preliminary data.</text>
</comment>
<dbReference type="AlphaFoldDB" id="A0A246FMJ3"/>
<dbReference type="Proteomes" id="UP000197277">
    <property type="component" value="Unassembled WGS sequence"/>
</dbReference>
<dbReference type="EMBL" id="NIRR01000007">
    <property type="protein sequence ID" value="OWP63943.1"/>
    <property type="molecule type" value="Genomic_DNA"/>
</dbReference>
<name>A0A246FMJ3_9BACT</name>
<keyword evidence="2" id="KW-1185">Reference proteome</keyword>
<gene>
    <name evidence="1" type="ORF">CDA63_06945</name>
</gene>
<evidence type="ECO:0000313" key="2">
    <source>
        <dbReference type="Proteomes" id="UP000197277"/>
    </source>
</evidence>
<proteinExistence type="predicted"/>
<reference evidence="1 2" key="1">
    <citation type="submission" date="2017-06" db="EMBL/GenBank/DDBJ databases">
        <title>Hymenobacter amundsenii sp. nov. isolated from regoliths in Antarctica.</title>
        <authorList>
            <person name="Sedlacek I."/>
            <person name="Kralova S."/>
            <person name="Pantucek R."/>
            <person name="Svec P."/>
            <person name="Holochova P."/>
            <person name="Stankova E."/>
            <person name="Vrbovska V."/>
            <person name="Busse H.-J."/>
        </authorList>
    </citation>
    <scope>NUCLEOTIDE SEQUENCE [LARGE SCALE GENOMIC DNA]</scope>
    <source>
        <strain evidence="1 2">CCM 8682</strain>
    </source>
</reference>
<protein>
    <submittedName>
        <fullName evidence="1">Uncharacterized protein</fullName>
    </submittedName>
</protein>
<sequence>MAQHYLNLSRQLITLPSRTVYVAQLLDGRPDKLPIGLVYQGLNGHSTTVLFRRGLESELTEFLQQQVPARPADHAVVLCLRQLRVSERMAGLGEKASADLAADVYEQRPDGYHFVRSVAAHTSARTPEATDLHAYHVALLLQKCLEQLTTYDWSEAATGPTLTLGQLLADTPPATVPAASASGPAMLREFPRAGVYYTFEQFLTNTPAPGLRVSADTVAFGFGAPQARLQWLGVPRLRVKVVNEKNQNQPTKEVWGFSDGHQLFVQHQKNFFPLHRHRDFFTFVGETPPDVAYMQARAQAQARAQLSAAALGVGFSRVHGIDHSAEPMGYALDMRTGERPVSEPTAAPASPYRHGLYLPVPLCRRLNRASCFFARQPSGRPATSPRIPGDSLSFARPDTSAVPGVAWLALSTHHT</sequence>